<dbReference type="SUPFAM" id="SSF52833">
    <property type="entry name" value="Thioredoxin-like"/>
    <property type="match status" value="1"/>
</dbReference>
<dbReference type="GO" id="GO:0006749">
    <property type="term" value="P:glutathione metabolic process"/>
    <property type="evidence" value="ECO:0007669"/>
    <property type="project" value="TreeGrafter"/>
</dbReference>
<dbReference type="KEGG" id="mtm:MYCTH_2312450"/>
<evidence type="ECO:0000256" key="6">
    <source>
        <dbReference type="SAM" id="MobiDB-lite"/>
    </source>
</evidence>
<sequence length="250" mass="27456">MARPKITLYVDTVSPFAYLAYHVLRHDAVFKGCDITYVPVFLGGIMHKCGNVPPIKVKNKDTYINTERLRWARHFSVPMTSGLPPDFPAVTLPVMRALCYLEAQDAQDAAAAGQQQQQQQEEPQKQPRLIKALDEFYLQYWGNAVATHKPEVLKQTLAGLFGEAGADKILAESTTPAIKRALIANTDRAFESGAFGLPWMECTNAEGKTEGFFGVDHLGQVAQFLGLPRPGEAKGHNGDEAGSSGWRALL</sequence>
<feature type="region of interest" description="Disordered" evidence="6">
    <location>
        <begin position="229"/>
        <end position="250"/>
    </location>
</feature>
<gene>
    <name evidence="8" type="ORF">MYCTH_2312450</name>
</gene>
<reference evidence="8 9" key="1">
    <citation type="journal article" date="2011" name="Nat. Biotechnol.">
        <title>Comparative genomic analysis of the thermophilic biomass-degrading fungi Myceliophthora thermophila and Thielavia terrestris.</title>
        <authorList>
            <person name="Berka R.M."/>
            <person name="Grigoriev I.V."/>
            <person name="Otillar R."/>
            <person name="Salamov A."/>
            <person name="Grimwood J."/>
            <person name="Reid I."/>
            <person name="Ishmael N."/>
            <person name="John T."/>
            <person name="Darmond C."/>
            <person name="Moisan M.-C."/>
            <person name="Henrissat B."/>
            <person name="Coutinho P.M."/>
            <person name="Lombard V."/>
            <person name="Natvig D.O."/>
            <person name="Lindquist E."/>
            <person name="Schmutz J."/>
            <person name="Lucas S."/>
            <person name="Harris P."/>
            <person name="Powlowski J."/>
            <person name="Bellemare A."/>
            <person name="Taylor D."/>
            <person name="Butler G."/>
            <person name="de Vries R.P."/>
            <person name="Allijn I.E."/>
            <person name="van den Brink J."/>
            <person name="Ushinsky S."/>
            <person name="Storms R."/>
            <person name="Powell A.J."/>
            <person name="Paulsen I.T."/>
            <person name="Elbourne L.D.H."/>
            <person name="Baker S.E."/>
            <person name="Magnuson J."/>
            <person name="LaBoissiere S."/>
            <person name="Clutterbuck A.J."/>
            <person name="Martinez D."/>
            <person name="Wogulis M."/>
            <person name="de Leon A.L."/>
            <person name="Rey M.W."/>
            <person name="Tsang A."/>
        </authorList>
    </citation>
    <scope>NUCLEOTIDE SEQUENCE [LARGE SCALE GENOMIC DNA]</scope>
    <source>
        <strain evidence="9">ATCC 42464 / BCRC 31852 / DSM 1799</strain>
    </source>
</reference>
<evidence type="ECO:0000256" key="1">
    <source>
        <dbReference type="ARBA" id="ARBA00006494"/>
    </source>
</evidence>
<dbReference type="InterPro" id="IPR036249">
    <property type="entry name" value="Thioredoxin-like_sf"/>
</dbReference>
<dbReference type="GO" id="GO:0004364">
    <property type="term" value="F:glutathione transferase activity"/>
    <property type="evidence" value="ECO:0007669"/>
    <property type="project" value="UniProtKB-UniRule"/>
</dbReference>
<dbReference type="EMBL" id="CP003008">
    <property type="protein sequence ID" value="AEO61835.1"/>
    <property type="molecule type" value="Genomic_DNA"/>
</dbReference>
<dbReference type="Proteomes" id="UP000007322">
    <property type="component" value="Chromosome 7"/>
</dbReference>
<dbReference type="Gene3D" id="3.40.30.10">
    <property type="entry name" value="Glutaredoxin"/>
    <property type="match status" value="1"/>
</dbReference>
<feature type="active site" description="Nucleophile" evidence="5">
    <location>
        <position position="14"/>
    </location>
</feature>
<dbReference type="Pfam" id="PF01323">
    <property type="entry name" value="DSBA"/>
    <property type="match status" value="1"/>
</dbReference>
<evidence type="ECO:0000313" key="8">
    <source>
        <dbReference type="EMBL" id="AEO61835.1"/>
    </source>
</evidence>
<evidence type="ECO:0000259" key="7">
    <source>
        <dbReference type="Pfam" id="PF01323"/>
    </source>
</evidence>
<dbReference type="InterPro" id="IPR014440">
    <property type="entry name" value="HCCAis_GSTk"/>
</dbReference>
<evidence type="ECO:0000256" key="4">
    <source>
        <dbReference type="PIRNR" id="PIRNR006386"/>
    </source>
</evidence>
<dbReference type="OMA" id="ECTNSKG"/>
<proteinExistence type="inferred from homology"/>
<dbReference type="InterPro" id="IPR051924">
    <property type="entry name" value="GST_Kappa/NadH"/>
</dbReference>
<feature type="domain" description="DSBA-like thioredoxin" evidence="7">
    <location>
        <begin position="6"/>
        <end position="225"/>
    </location>
</feature>
<dbReference type="PIRSF" id="PIRSF006386">
    <property type="entry name" value="HCCAis_GSTk"/>
    <property type="match status" value="1"/>
</dbReference>
<dbReference type="GO" id="GO:0004602">
    <property type="term" value="F:glutathione peroxidase activity"/>
    <property type="evidence" value="ECO:0007669"/>
    <property type="project" value="TreeGrafter"/>
</dbReference>
<name>G2QQH2_THET4</name>
<dbReference type="GeneID" id="11509475"/>
<keyword evidence="9" id="KW-1185">Reference proteome</keyword>
<evidence type="ECO:0000313" key="9">
    <source>
        <dbReference type="Proteomes" id="UP000007322"/>
    </source>
</evidence>
<comment type="similarity">
    <text evidence="1 4">Belongs to the GST superfamily. Kappa family.</text>
</comment>
<comment type="catalytic activity">
    <reaction evidence="3 4">
        <text>RX + glutathione = an S-substituted glutathione + a halide anion + H(+)</text>
        <dbReference type="Rhea" id="RHEA:16437"/>
        <dbReference type="ChEBI" id="CHEBI:15378"/>
        <dbReference type="ChEBI" id="CHEBI:16042"/>
        <dbReference type="ChEBI" id="CHEBI:17792"/>
        <dbReference type="ChEBI" id="CHEBI:57925"/>
        <dbReference type="ChEBI" id="CHEBI:90779"/>
        <dbReference type="EC" id="2.5.1.18"/>
    </reaction>
</comment>
<dbReference type="PANTHER" id="PTHR42943">
    <property type="entry name" value="GLUTATHIONE S-TRANSFERASE KAPPA"/>
    <property type="match status" value="1"/>
</dbReference>
<dbReference type="HOGENOM" id="CLU_069253_1_4_1"/>
<evidence type="ECO:0000256" key="2">
    <source>
        <dbReference type="ARBA" id="ARBA00022679"/>
    </source>
</evidence>
<evidence type="ECO:0000256" key="5">
    <source>
        <dbReference type="PIRSR" id="PIRSR006386-1"/>
    </source>
</evidence>
<dbReference type="InParanoid" id="G2QQH2"/>
<organism evidence="8 9">
    <name type="scientific">Thermothelomyces thermophilus (strain ATCC 42464 / BCRC 31852 / DSM 1799)</name>
    <name type="common">Sporotrichum thermophile</name>
    <dbReference type="NCBI Taxonomy" id="573729"/>
    <lineage>
        <taxon>Eukaryota</taxon>
        <taxon>Fungi</taxon>
        <taxon>Dikarya</taxon>
        <taxon>Ascomycota</taxon>
        <taxon>Pezizomycotina</taxon>
        <taxon>Sordariomycetes</taxon>
        <taxon>Sordariomycetidae</taxon>
        <taxon>Sordariales</taxon>
        <taxon>Chaetomiaceae</taxon>
        <taxon>Thermothelomyces</taxon>
    </lineage>
</organism>
<dbReference type="AlphaFoldDB" id="G2QQH2"/>
<accession>G2QQH2</accession>
<dbReference type="EC" id="2.5.1.18" evidence="4"/>
<dbReference type="VEuPathDB" id="FungiDB:MYCTH_2312450"/>
<dbReference type="FunFam" id="3.40.30.10:FF:000096">
    <property type="entry name" value="Glutathione S-transferase kappa"/>
    <property type="match status" value="1"/>
</dbReference>
<dbReference type="OrthoDB" id="4664297at2759"/>
<dbReference type="eggNOG" id="ENOG502S5GX">
    <property type="taxonomic scope" value="Eukaryota"/>
</dbReference>
<dbReference type="InterPro" id="IPR001853">
    <property type="entry name" value="DSBA-like_thioredoxin_dom"/>
</dbReference>
<keyword evidence="2 4" id="KW-0808">Transferase</keyword>
<dbReference type="RefSeq" id="XP_003667080.1">
    <property type="nucleotide sequence ID" value="XM_003667032.1"/>
</dbReference>
<evidence type="ECO:0000256" key="3">
    <source>
        <dbReference type="ARBA" id="ARBA00047960"/>
    </source>
</evidence>
<dbReference type="PANTHER" id="PTHR42943:SF2">
    <property type="entry name" value="GLUTATHIONE S-TRANSFERASE KAPPA 1"/>
    <property type="match status" value="1"/>
</dbReference>
<dbReference type="GO" id="GO:0005777">
    <property type="term" value="C:peroxisome"/>
    <property type="evidence" value="ECO:0007669"/>
    <property type="project" value="TreeGrafter"/>
</dbReference>
<protein>
    <recommendedName>
        <fullName evidence="4">Glutathione S-transferase kappa</fullName>
        <ecNumber evidence="4">2.5.1.18</ecNumber>
    </recommendedName>
</protein>
<dbReference type="GO" id="GO:0005739">
    <property type="term" value="C:mitochondrion"/>
    <property type="evidence" value="ECO:0007669"/>
    <property type="project" value="TreeGrafter"/>
</dbReference>